<organism evidence="1 2">
    <name type="scientific">Archangium lansingense</name>
    <dbReference type="NCBI Taxonomy" id="2995310"/>
    <lineage>
        <taxon>Bacteria</taxon>
        <taxon>Pseudomonadati</taxon>
        <taxon>Myxococcota</taxon>
        <taxon>Myxococcia</taxon>
        <taxon>Myxococcales</taxon>
        <taxon>Cystobacterineae</taxon>
        <taxon>Archangiaceae</taxon>
        <taxon>Archangium</taxon>
    </lineage>
</organism>
<proteinExistence type="predicted"/>
<evidence type="ECO:0000313" key="2">
    <source>
        <dbReference type="Proteomes" id="UP001207654"/>
    </source>
</evidence>
<keyword evidence="2" id="KW-1185">Reference proteome</keyword>
<sequence>MTTPKWLEPAAARSSQETWTLGHVLLQYRTKRNLTEEDLARELETSVDTLRYLCLCRRPEGPELAQQLATITERFPVPAEKLEAILREIAG</sequence>
<accession>A0ABT4ASF0</accession>
<dbReference type="Gene3D" id="1.10.260.40">
    <property type="entry name" value="lambda repressor-like DNA-binding domains"/>
    <property type="match status" value="1"/>
</dbReference>
<comment type="caution">
    <text evidence="1">The sequence shown here is derived from an EMBL/GenBank/DDBJ whole genome shotgun (WGS) entry which is preliminary data.</text>
</comment>
<dbReference type="InterPro" id="IPR010982">
    <property type="entry name" value="Lambda_DNA-bd_dom_sf"/>
</dbReference>
<dbReference type="RefSeq" id="WP_267542661.1">
    <property type="nucleotide sequence ID" value="NZ_JAPNKA010000002.1"/>
</dbReference>
<protein>
    <recommendedName>
        <fullName evidence="3">HTH cro/C1-type domain-containing protein</fullName>
    </recommendedName>
</protein>
<dbReference type="SUPFAM" id="SSF47413">
    <property type="entry name" value="lambda repressor-like DNA-binding domains"/>
    <property type="match status" value="1"/>
</dbReference>
<dbReference type="EMBL" id="JAPNKA010000002">
    <property type="protein sequence ID" value="MCY1083784.1"/>
    <property type="molecule type" value="Genomic_DNA"/>
</dbReference>
<gene>
    <name evidence="1" type="ORF">OV287_56025</name>
</gene>
<dbReference type="Proteomes" id="UP001207654">
    <property type="component" value="Unassembled WGS sequence"/>
</dbReference>
<reference evidence="1 2" key="1">
    <citation type="submission" date="2022-11" db="EMBL/GenBank/DDBJ databases">
        <title>Minimal conservation of predation-associated metabolite biosynthetic gene clusters underscores biosynthetic potential of Myxococcota including descriptions for ten novel species: Archangium lansinium sp. nov., Myxococcus landrumus sp. nov., Nannocystis bai.</title>
        <authorList>
            <person name="Ahearne A."/>
            <person name="Stevens C."/>
            <person name="Phillips K."/>
        </authorList>
    </citation>
    <scope>NUCLEOTIDE SEQUENCE [LARGE SCALE GENOMIC DNA]</scope>
    <source>
        <strain evidence="1 2">MIWBW</strain>
    </source>
</reference>
<name>A0ABT4ASF0_9BACT</name>
<evidence type="ECO:0008006" key="3">
    <source>
        <dbReference type="Google" id="ProtNLM"/>
    </source>
</evidence>
<evidence type="ECO:0000313" key="1">
    <source>
        <dbReference type="EMBL" id="MCY1083784.1"/>
    </source>
</evidence>